<sequence length="191" mass="21855">QRCLRHRPARLRAAHDGDGHRFARRRDHVGPAREDTPPRADAWRRPGPGSRRGFPGPGRVWGCPRPAGWPVAGGGRLLHDHHDGPRQHHRPDGGHRRVAGPRDECLHDRLRRQRTVRGTPRGLDRRPLLRNGLGDGRGHRDGLRSDRPDSSRCSARPPDLSRGRAHWHLCRQVARQRARGRSRPRQGRRRL</sequence>
<protein>
    <submittedName>
        <fullName evidence="2">Uncharacterized protein</fullName>
    </submittedName>
</protein>
<dbReference type="EMBL" id="CADCWH010000037">
    <property type="protein sequence ID" value="CAA9542540.1"/>
    <property type="molecule type" value="Genomic_DNA"/>
</dbReference>
<feature type="region of interest" description="Disordered" evidence="1">
    <location>
        <begin position="72"/>
        <end position="165"/>
    </location>
</feature>
<accession>A0A6J4U6Y3</accession>
<feature type="region of interest" description="Disordered" evidence="1">
    <location>
        <begin position="1"/>
        <end position="59"/>
    </location>
</feature>
<feature type="non-terminal residue" evidence="2">
    <location>
        <position position="191"/>
    </location>
</feature>
<feature type="non-terminal residue" evidence="2">
    <location>
        <position position="1"/>
    </location>
</feature>
<feature type="compositionally biased region" description="Basic residues" evidence="1">
    <location>
        <begin position="1"/>
        <end position="12"/>
    </location>
</feature>
<feature type="compositionally biased region" description="Basic and acidic residues" evidence="1">
    <location>
        <begin position="28"/>
        <end position="44"/>
    </location>
</feature>
<dbReference type="AlphaFoldDB" id="A0A6J4U6Y3"/>
<gene>
    <name evidence="2" type="ORF">AVDCRST_MAG70-229</name>
</gene>
<feature type="compositionally biased region" description="Low complexity" evidence="1">
    <location>
        <begin position="45"/>
        <end position="58"/>
    </location>
</feature>
<feature type="compositionally biased region" description="Basic and acidic residues" evidence="1">
    <location>
        <begin position="136"/>
        <end position="150"/>
    </location>
</feature>
<proteinExistence type="predicted"/>
<organism evidence="2">
    <name type="scientific">uncultured Thermomicrobiales bacterium</name>
    <dbReference type="NCBI Taxonomy" id="1645740"/>
    <lineage>
        <taxon>Bacteria</taxon>
        <taxon>Pseudomonadati</taxon>
        <taxon>Thermomicrobiota</taxon>
        <taxon>Thermomicrobia</taxon>
        <taxon>Thermomicrobiales</taxon>
        <taxon>environmental samples</taxon>
    </lineage>
</organism>
<evidence type="ECO:0000313" key="2">
    <source>
        <dbReference type="EMBL" id="CAA9542540.1"/>
    </source>
</evidence>
<name>A0A6J4U6Y3_9BACT</name>
<reference evidence="2" key="1">
    <citation type="submission" date="2020-02" db="EMBL/GenBank/DDBJ databases">
        <authorList>
            <person name="Meier V. D."/>
        </authorList>
    </citation>
    <scope>NUCLEOTIDE SEQUENCE</scope>
    <source>
        <strain evidence="2">AVDCRST_MAG70</strain>
    </source>
</reference>
<feature type="compositionally biased region" description="Basic and acidic residues" evidence="1">
    <location>
        <begin position="77"/>
        <end position="108"/>
    </location>
</feature>
<evidence type="ECO:0000256" key="1">
    <source>
        <dbReference type="SAM" id="MobiDB-lite"/>
    </source>
</evidence>